<dbReference type="Proteomes" id="UP000830167">
    <property type="component" value="Chromosome"/>
</dbReference>
<gene>
    <name evidence="7" type="ORF">LSG31_04585</name>
</gene>
<dbReference type="InterPro" id="IPR006140">
    <property type="entry name" value="D-isomer_DH_NAD-bd"/>
</dbReference>
<proteinExistence type="inferred from homology"/>
<reference evidence="7" key="1">
    <citation type="submission" date="2021-12" db="EMBL/GenBank/DDBJ databases">
        <title>Alicyclobacillaceae gen. nov., sp. nov., isolated from chalcocite enrichment system.</title>
        <authorList>
            <person name="Jiang Z."/>
        </authorList>
    </citation>
    <scope>NUCLEOTIDE SEQUENCE</scope>
    <source>
        <strain evidence="7">MYW30-H2</strain>
    </source>
</reference>
<dbReference type="InterPro" id="IPR036291">
    <property type="entry name" value="NAD(P)-bd_dom_sf"/>
</dbReference>
<evidence type="ECO:0000256" key="1">
    <source>
        <dbReference type="ARBA" id="ARBA00005854"/>
    </source>
</evidence>
<dbReference type="InterPro" id="IPR006139">
    <property type="entry name" value="D-isomer_2_OHA_DH_cat_dom"/>
</dbReference>
<dbReference type="Gene3D" id="3.40.50.720">
    <property type="entry name" value="NAD(P)-binding Rossmann-like Domain"/>
    <property type="match status" value="2"/>
</dbReference>
<dbReference type="RefSeq" id="WP_347438226.1">
    <property type="nucleotide sequence ID" value="NZ_CP089291.1"/>
</dbReference>
<evidence type="ECO:0000259" key="6">
    <source>
        <dbReference type="Pfam" id="PF02826"/>
    </source>
</evidence>
<evidence type="ECO:0000256" key="3">
    <source>
        <dbReference type="ARBA" id="ARBA00023027"/>
    </source>
</evidence>
<keyword evidence="2 4" id="KW-0560">Oxidoreductase</keyword>
<organism evidence="7 8">
    <name type="scientific">Fodinisporobacter ferrooxydans</name>
    <dbReference type="NCBI Taxonomy" id="2901836"/>
    <lineage>
        <taxon>Bacteria</taxon>
        <taxon>Bacillati</taxon>
        <taxon>Bacillota</taxon>
        <taxon>Bacilli</taxon>
        <taxon>Bacillales</taxon>
        <taxon>Alicyclobacillaceae</taxon>
        <taxon>Fodinisporobacter</taxon>
    </lineage>
</organism>
<keyword evidence="8" id="KW-1185">Reference proteome</keyword>
<evidence type="ECO:0000256" key="4">
    <source>
        <dbReference type="RuleBase" id="RU003719"/>
    </source>
</evidence>
<dbReference type="Pfam" id="PF00389">
    <property type="entry name" value="2-Hacid_dh"/>
    <property type="match status" value="1"/>
</dbReference>
<feature type="domain" description="D-isomer specific 2-hydroxyacid dehydrogenase catalytic" evidence="5">
    <location>
        <begin position="12"/>
        <end position="292"/>
    </location>
</feature>
<comment type="similarity">
    <text evidence="1 4">Belongs to the D-isomer specific 2-hydroxyacid dehydrogenase family.</text>
</comment>
<evidence type="ECO:0000259" key="5">
    <source>
        <dbReference type="Pfam" id="PF00389"/>
    </source>
</evidence>
<dbReference type="SUPFAM" id="SSF52283">
    <property type="entry name" value="Formate/glycerate dehydrogenase catalytic domain-like"/>
    <property type="match status" value="1"/>
</dbReference>
<dbReference type="InterPro" id="IPR050857">
    <property type="entry name" value="D-2-hydroxyacid_DH"/>
</dbReference>
<evidence type="ECO:0000313" key="7">
    <source>
        <dbReference type="EMBL" id="UOF91534.1"/>
    </source>
</evidence>
<name>A0ABY4CNF6_9BACL</name>
<sequence>MIGDPTLYGKPEALADLAANAQALVIRNKTRIDRQLLKQLPQLQAIGRLGVGLDNIDIAACRERGVKVIAARGCNANAVAEYVFACMLEHARFLQRCDEATREGHWNRLLCMGRELNGKTLGLIGVGDIGQRVATRARAFGMQVIAYDPFVIKTHSLIQDFGVRLDTLRQVCREGDYISIHVPLTPATHSLIDEAQLAEMKETAVLINTARGGIIHESALHTSLQNHPNRYAFLDVREKEPPAADDPFRQLPNVILTPHVAGITQESSQRVAEMIFEDIDQVLQGQQVLTEVQ</sequence>
<dbReference type="CDD" id="cd12173">
    <property type="entry name" value="PGDH_4"/>
    <property type="match status" value="1"/>
</dbReference>
<dbReference type="PANTHER" id="PTHR42789">
    <property type="entry name" value="D-ISOMER SPECIFIC 2-HYDROXYACID DEHYDROGENASE FAMILY PROTEIN (AFU_ORTHOLOGUE AFUA_6G10090)"/>
    <property type="match status" value="1"/>
</dbReference>
<evidence type="ECO:0000256" key="2">
    <source>
        <dbReference type="ARBA" id="ARBA00023002"/>
    </source>
</evidence>
<keyword evidence="3" id="KW-0520">NAD</keyword>
<evidence type="ECO:0000313" key="8">
    <source>
        <dbReference type="Proteomes" id="UP000830167"/>
    </source>
</evidence>
<protein>
    <submittedName>
        <fullName evidence="7">Hydroxyacid dehydrogenase</fullName>
    </submittedName>
</protein>
<dbReference type="SUPFAM" id="SSF51735">
    <property type="entry name" value="NAD(P)-binding Rossmann-fold domains"/>
    <property type="match status" value="1"/>
</dbReference>
<accession>A0ABY4CNF6</accession>
<feature type="domain" description="D-isomer specific 2-hydroxyacid dehydrogenase NAD-binding" evidence="6">
    <location>
        <begin position="84"/>
        <end position="261"/>
    </location>
</feature>
<dbReference type="Pfam" id="PF02826">
    <property type="entry name" value="2-Hacid_dh_C"/>
    <property type="match status" value="1"/>
</dbReference>
<dbReference type="PANTHER" id="PTHR42789:SF1">
    <property type="entry name" value="D-ISOMER SPECIFIC 2-HYDROXYACID DEHYDROGENASE FAMILY PROTEIN (AFU_ORTHOLOGUE AFUA_6G10090)"/>
    <property type="match status" value="1"/>
</dbReference>
<dbReference type="EMBL" id="CP089291">
    <property type="protein sequence ID" value="UOF91534.1"/>
    <property type="molecule type" value="Genomic_DNA"/>
</dbReference>